<comment type="caution">
    <text evidence="1">The sequence shown here is derived from an EMBL/GenBank/DDBJ whole genome shotgun (WGS) entry which is preliminary data.</text>
</comment>
<dbReference type="AlphaFoldDB" id="X0YER1"/>
<proteinExistence type="predicted"/>
<dbReference type="InterPro" id="IPR054438">
    <property type="entry name" value="Struct_cement_gp24/gp6"/>
</dbReference>
<dbReference type="Pfam" id="PF22758">
    <property type="entry name" value="Phage_cement"/>
    <property type="match status" value="1"/>
</dbReference>
<protein>
    <submittedName>
        <fullName evidence="1">Uncharacterized protein</fullName>
    </submittedName>
</protein>
<name>X0YER1_9ZZZZ</name>
<accession>X0YER1</accession>
<reference evidence="1" key="1">
    <citation type="journal article" date="2014" name="Front. Microbiol.">
        <title>High frequency of phylogenetically diverse reductive dehalogenase-homologous genes in deep subseafloor sedimentary metagenomes.</title>
        <authorList>
            <person name="Kawai M."/>
            <person name="Futagami T."/>
            <person name="Toyoda A."/>
            <person name="Takaki Y."/>
            <person name="Nishi S."/>
            <person name="Hori S."/>
            <person name="Arai W."/>
            <person name="Tsubouchi T."/>
            <person name="Morono Y."/>
            <person name="Uchiyama I."/>
            <person name="Ito T."/>
            <person name="Fujiyama A."/>
            <person name="Inagaki F."/>
            <person name="Takami H."/>
        </authorList>
    </citation>
    <scope>NUCLEOTIDE SEQUENCE</scope>
    <source>
        <strain evidence="1">Expedition CK06-06</strain>
    </source>
</reference>
<sequence length="176" mass="18032">NIEQGYGVPGDKYSDSPVRAAAYSLNSASDDLNIVGQTMYTIPSGLQGEAAAGNDTGLPGTNTFAGLLVNPKVYASLGTQADGPLAPSMTIKNYGVGELATMGQFFVSLPALANIGDLVIYDNATGAIETIPPGTPLPAGYSFGFAEVKVFIADSVGDDGRFLAVIELTPTLVIPV</sequence>
<evidence type="ECO:0000313" key="1">
    <source>
        <dbReference type="EMBL" id="GAG45727.1"/>
    </source>
</evidence>
<organism evidence="1">
    <name type="scientific">marine sediment metagenome</name>
    <dbReference type="NCBI Taxonomy" id="412755"/>
    <lineage>
        <taxon>unclassified sequences</taxon>
        <taxon>metagenomes</taxon>
        <taxon>ecological metagenomes</taxon>
    </lineage>
</organism>
<dbReference type="EMBL" id="BARS01051471">
    <property type="protein sequence ID" value="GAG45727.1"/>
    <property type="molecule type" value="Genomic_DNA"/>
</dbReference>
<gene>
    <name evidence="1" type="ORF">S01H1_76667</name>
</gene>
<feature type="non-terminal residue" evidence="1">
    <location>
        <position position="1"/>
    </location>
</feature>